<protein>
    <submittedName>
        <fullName evidence="4">Uncharacterized protein</fullName>
    </submittedName>
</protein>
<dbReference type="InterPro" id="IPR009051">
    <property type="entry name" value="Helical_ferredxn"/>
</dbReference>
<evidence type="ECO:0000313" key="4">
    <source>
        <dbReference type="EMBL" id="AFM23514.1"/>
    </source>
</evidence>
<keyword evidence="5" id="KW-1185">Reference proteome</keyword>
<dbReference type="SUPFAM" id="SSF46548">
    <property type="entry name" value="alpha-helical ferredoxin"/>
    <property type="match status" value="1"/>
</dbReference>
<dbReference type="Proteomes" id="UP000006055">
    <property type="component" value="Chromosome"/>
</dbReference>
<keyword evidence="1" id="KW-0479">Metal-binding</keyword>
<reference evidence="5" key="1">
    <citation type="submission" date="2012-06" db="EMBL/GenBank/DDBJ databases">
        <title>Complete sequence of chromosome of Desulfomonile tiedjei DSM 6799.</title>
        <authorList>
            <person name="Lucas S."/>
            <person name="Copeland A."/>
            <person name="Lapidus A."/>
            <person name="Glavina del Rio T."/>
            <person name="Dalin E."/>
            <person name="Tice H."/>
            <person name="Bruce D."/>
            <person name="Goodwin L."/>
            <person name="Pitluck S."/>
            <person name="Peters L."/>
            <person name="Ovchinnikova G."/>
            <person name="Zeytun A."/>
            <person name="Lu M."/>
            <person name="Kyrpides N."/>
            <person name="Mavromatis K."/>
            <person name="Ivanova N."/>
            <person name="Brettin T."/>
            <person name="Detter J.C."/>
            <person name="Han C."/>
            <person name="Larimer F."/>
            <person name="Land M."/>
            <person name="Hauser L."/>
            <person name="Markowitz V."/>
            <person name="Cheng J.-F."/>
            <person name="Hugenholtz P."/>
            <person name="Woyke T."/>
            <person name="Wu D."/>
            <person name="Spring S."/>
            <person name="Schroeder M."/>
            <person name="Brambilla E."/>
            <person name="Klenk H.-P."/>
            <person name="Eisen J.A."/>
        </authorList>
    </citation>
    <scope>NUCLEOTIDE SEQUENCE [LARGE SCALE GENOMIC DNA]</scope>
    <source>
        <strain evidence="5">ATCC 49306 / DSM 6799 / DCB-1</strain>
    </source>
</reference>
<keyword evidence="3" id="KW-0411">Iron-sulfur</keyword>
<evidence type="ECO:0000313" key="5">
    <source>
        <dbReference type="Proteomes" id="UP000006055"/>
    </source>
</evidence>
<dbReference type="STRING" id="706587.Desti_0789"/>
<dbReference type="OrthoDB" id="5524983at2"/>
<dbReference type="InterPro" id="IPR017900">
    <property type="entry name" value="4Fe4S_Fe_S_CS"/>
</dbReference>
<dbReference type="KEGG" id="dti:Desti_0789"/>
<dbReference type="GO" id="GO:0046872">
    <property type="term" value="F:metal ion binding"/>
    <property type="evidence" value="ECO:0007669"/>
    <property type="project" value="UniProtKB-KW"/>
</dbReference>
<dbReference type="AlphaFoldDB" id="I4C1S3"/>
<proteinExistence type="predicted"/>
<dbReference type="EMBL" id="CP003360">
    <property type="protein sequence ID" value="AFM23514.1"/>
    <property type="molecule type" value="Genomic_DNA"/>
</dbReference>
<accession>I4C1S3</accession>
<organism evidence="4 5">
    <name type="scientific">Desulfomonile tiedjei (strain ATCC 49306 / DSM 6799 / DCB-1)</name>
    <dbReference type="NCBI Taxonomy" id="706587"/>
    <lineage>
        <taxon>Bacteria</taxon>
        <taxon>Pseudomonadati</taxon>
        <taxon>Thermodesulfobacteriota</taxon>
        <taxon>Desulfomonilia</taxon>
        <taxon>Desulfomonilales</taxon>
        <taxon>Desulfomonilaceae</taxon>
        <taxon>Desulfomonile</taxon>
    </lineage>
</organism>
<dbReference type="eggNOG" id="COG1139">
    <property type="taxonomic scope" value="Bacteria"/>
</dbReference>
<dbReference type="Gene3D" id="1.10.1060.10">
    <property type="entry name" value="Alpha-helical ferredoxin"/>
    <property type="match status" value="1"/>
</dbReference>
<evidence type="ECO:0000256" key="1">
    <source>
        <dbReference type="ARBA" id="ARBA00022723"/>
    </source>
</evidence>
<dbReference type="RefSeq" id="WP_014808670.1">
    <property type="nucleotide sequence ID" value="NC_018025.1"/>
</dbReference>
<gene>
    <name evidence="4" type="ordered locus">Desti_0789</name>
</gene>
<dbReference type="PROSITE" id="PS00198">
    <property type="entry name" value="4FE4S_FER_1"/>
    <property type="match status" value="1"/>
</dbReference>
<dbReference type="GO" id="GO:0051536">
    <property type="term" value="F:iron-sulfur cluster binding"/>
    <property type="evidence" value="ECO:0007669"/>
    <property type="project" value="UniProtKB-KW"/>
</dbReference>
<sequence>MKRVFFYFNVGSSCAAILFLGLFPMNALLSGYPWTITCYNCNICRLACPAGIDPYGFVIAALVNDPDHYMSATRLRLRLAQAEALDPEMLVSVNKTKMKAREARITGIPEETEVTIIAMKAKHAAKYCFLCANCSKQCPISLPIKDIAQELSEKGGFR</sequence>
<evidence type="ECO:0000256" key="3">
    <source>
        <dbReference type="ARBA" id="ARBA00023014"/>
    </source>
</evidence>
<keyword evidence="2" id="KW-0408">Iron</keyword>
<dbReference type="HOGENOM" id="CLU_1666604_0_0_7"/>
<evidence type="ECO:0000256" key="2">
    <source>
        <dbReference type="ARBA" id="ARBA00023004"/>
    </source>
</evidence>
<name>I4C1S3_DESTA</name>